<gene>
    <name evidence="3" type="ORF">HOLleu_33430</name>
</gene>
<evidence type="ECO:0000313" key="3">
    <source>
        <dbReference type="EMBL" id="KAJ8025781.1"/>
    </source>
</evidence>
<feature type="region of interest" description="Disordered" evidence="1">
    <location>
        <begin position="690"/>
        <end position="823"/>
    </location>
</feature>
<dbReference type="Gene3D" id="2.30.29.30">
    <property type="entry name" value="Pleckstrin-homology domain (PH domain)/Phosphotyrosine-binding domain (PTB)"/>
    <property type="match status" value="1"/>
</dbReference>
<feature type="region of interest" description="Disordered" evidence="1">
    <location>
        <begin position="432"/>
        <end position="452"/>
    </location>
</feature>
<organism evidence="3 4">
    <name type="scientific">Holothuria leucospilota</name>
    <name type="common">Black long sea cucumber</name>
    <name type="synonym">Mertensiothuria leucospilota</name>
    <dbReference type="NCBI Taxonomy" id="206669"/>
    <lineage>
        <taxon>Eukaryota</taxon>
        <taxon>Metazoa</taxon>
        <taxon>Echinodermata</taxon>
        <taxon>Eleutherozoa</taxon>
        <taxon>Echinozoa</taxon>
        <taxon>Holothuroidea</taxon>
        <taxon>Aspidochirotacea</taxon>
        <taxon>Aspidochirotida</taxon>
        <taxon>Holothuriidae</taxon>
        <taxon>Holothuria</taxon>
    </lineage>
</organism>
<feature type="compositionally biased region" description="Low complexity" evidence="1">
    <location>
        <begin position="432"/>
        <end position="441"/>
    </location>
</feature>
<dbReference type="PROSITE" id="PS51064">
    <property type="entry name" value="IRS_PTB"/>
    <property type="match status" value="1"/>
</dbReference>
<dbReference type="AlphaFoldDB" id="A0A9Q0YQ86"/>
<dbReference type="PANTHER" id="PTHR46880:SF5">
    <property type="entry name" value="DUF4371 DOMAIN-CONTAINING PROTEIN"/>
    <property type="match status" value="1"/>
</dbReference>
<feature type="compositionally biased region" description="Polar residues" evidence="1">
    <location>
        <begin position="774"/>
        <end position="792"/>
    </location>
</feature>
<dbReference type="SMART" id="SM00310">
    <property type="entry name" value="PTBI"/>
    <property type="match status" value="1"/>
</dbReference>
<dbReference type="SMART" id="SM01244">
    <property type="entry name" value="IRS"/>
    <property type="match status" value="1"/>
</dbReference>
<dbReference type="Proteomes" id="UP001152320">
    <property type="component" value="Chromosome 17"/>
</dbReference>
<dbReference type="SUPFAM" id="SSF50729">
    <property type="entry name" value="PH domain-like"/>
    <property type="match status" value="2"/>
</dbReference>
<keyword evidence="4" id="KW-1185">Reference proteome</keyword>
<sequence>MISKYSVILAHFEHVSESRLGSTAEVQGRAKFLVKKLKDFRVVKFMMFMEDLLEIINILSLEFQKDDVTAVDVLDALDTATFSLVELGQRPGNTLQNFLDTVADSNGKYKGVLLMNYNDGTVAGHYQDIVDCTIDHISNRLSNSRDKARLVLEAARIFDVRDWPTTRTDLPPYGNQELDTLLQQFLPVLSHMGCDQSELKKEWIQLKAHVGNLLMRHPNRNQAPSLSTFFLTDDYRKKFHNILMLVEIVFVLPMSSAVCERGFSAVNRIKSDWRASLSTEMLSGLLLVSIEGPELMEYDAEGALHRWWTAGKRIRRPAFEVAQRDDEGASEDEDELKSESWKKCDAKLVEAEDNGILIIECSTEKQSQNISLKNCTRVLEAGTRNSRDNVIELLLEKKVVQLGFDTREEAQDWQHVLSQYSKDCLSSQSNTSSNVSWSPSSTHRTVGATPQTDTAESMEYNVAYELDSKIPPLDVTVRNSPLAEKLNLRGKFFLIIESEKLTIYSAENRNISYSWEYKTIRKYGRDKKSFSMEVGRRSPHGPGVLVFNTIYGNDIFHRVQRNTVAINSRPQVVAAVAPSTTDAQARTKVRQDSPKTSRSRYKADASRVNGAAKQSGPQSHTSLARATSVPLESEYSTIEDSRHSSNTGRGRKPASKPSPEIEYCKAEELKGDAWKKHGRMEPNIHNEIYFKGHPDASQKPPVQQKPPHLNPDTSQLYGQVTRSKSKKSAPQQLPIDDSGVYSSLDQGYSHPHHPPPHPQQPQYDAESAYDHLSRPTSSPAKLASSQAQQFSSHVEPIPMVDEASEYDHLQRKLPTHSKPNHRQVEESVYNVLERPGSSGDNGEKLFDLVDDGSGYMTNAQAKAIIPPENEYDLAELPHFQ</sequence>
<dbReference type="InterPro" id="IPR011993">
    <property type="entry name" value="PH-like_dom_sf"/>
</dbReference>
<dbReference type="PANTHER" id="PTHR46880">
    <property type="entry name" value="RAS-ASSOCIATING DOMAIN-CONTAINING PROTEIN"/>
    <property type="match status" value="1"/>
</dbReference>
<proteinExistence type="predicted"/>
<protein>
    <recommendedName>
        <fullName evidence="2">IRS-type PTB domain-containing protein</fullName>
    </recommendedName>
</protein>
<dbReference type="OrthoDB" id="6020914at2759"/>
<dbReference type="Pfam" id="PF02174">
    <property type="entry name" value="IRS"/>
    <property type="match status" value="1"/>
</dbReference>
<dbReference type="EMBL" id="JAIZAY010000017">
    <property type="protein sequence ID" value="KAJ8025781.1"/>
    <property type="molecule type" value="Genomic_DNA"/>
</dbReference>
<reference evidence="3" key="1">
    <citation type="submission" date="2021-10" db="EMBL/GenBank/DDBJ databases">
        <title>Tropical sea cucumber genome reveals ecological adaptation and Cuvierian tubules defense mechanism.</title>
        <authorList>
            <person name="Chen T."/>
        </authorList>
    </citation>
    <scope>NUCLEOTIDE SEQUENCE</scope>
    <source>
        <strain evidence="3">Nanhai2018</strain>
        <tissue evidence="3">Muscle</tissue>
    </source>
</reference>
<name>A0A9Q0YQ86_HOLLE</name>
<evidence type="ECO:0000256" key="1">
    <source>
        <dbReference type="SAM" id="MobiDB-lite"/>
    </source>
</evidence>
<feature type="compositionally biased region" description="Basic residues" evidence="1">
    <location>
        <begin position="811"/>
        <end position="821"/>
    </location>
</feature>
<accession>A0A9Q0YQ86</accession>
<feature type="region of interest" description="Disordered" evidence="1">
    <location>
        <begin position="576"/>
        <end position="662"/>
    </location>
</feature>
<feature type="compositionally biased region" description="Polar residues" evidence="1">
    <location>
        <begin position="442"/>
        <end position="452"/>
    </location>
</feature>
<feature type="domain" description="IRS-type PTB" evidence="2">
    <location>
        <begin position="469"/>
        <end position="573"/>
    </location>
</feature>
<evidence type="ECO:0000313" key="4">
    <source>
        <dbReference type="Proteomes" id="UP001152320"/>
    </source>
</evidence>
<feature type="compositionally biased region" description="Polar residues" evidence="1">
    <location>
        <begin position="615"/>
        <end position="625"/>
    </location>
</feature>
<feature type="compositionally biased region" description="Polar residues" evidence="1">
    <location>
        <begin position="711"/>
        <end position="722"/>
    </location>
</feature>
<feature type="compositionally biased region" description="Polar residues" evidence="1">
    <location>
        <begin position="634"/>
        <end position="648"/>
    </location>
</feature>
<evidence type="ECO:0000259" key="2">
    <source>
        <dbReference type="PROSITE" id="PS51064"/>
    </source>
</evidence>
<dbReference type="InterPro" id="IPR002404">
    <property type="entry name" value="IRS_PTB"/>
</dbReference>
<feature type="compositionally biased region" description="Basic and acidic residues" evidence="1">
    <location>
        <begin position="589"/>
        <end position="605"/>
    </location>
</feature>
<comment type="caution">
    <text evidence="3">The sequence shown here is derived from an EMBL/GenBank/DDBJ whole genome shotgun (WGS) entry which is preliminary data.</text>
</comment>